<feature type="region of interest" description="Disordered" evidence="2">
    <location>
        <begin position="508"/>
        <end position="527"/>
    </location>
</feature>
<evidence type="ECO:0000313" key="4">
    <source>
        <dbReference type="EMBL" id="PSW23985.1"/>
    </source>
</evidence>
<sequence length="637" mass="72051">MMTASNKVPPKVDWEKNKILIIDDQRSASLMLKSLLTPLGIKHIDIADTYDEAVRACRKTHYSVLITDYHLNQALNGSELICLLRSKRLLSSACGIMMISGDHSTEVILSTLSVQPDCFLTKPITNTTLKQKLTQTLTDCVIRQPVYQALEVHQPQRAIELCKQQLTQFGHNQKLSDLLLDLLVEEQAWQQLKPILAFLNAKHPSHKVTIIEAKLMHHDGYLEQAIQHLEALIERAPLCVEALDTLVQYQQFNHQAFDALNTAQRAFHLTPSASHRALIVAQQAADLNKSDELLSAGRVLANHLPIIDISWIVRFAEFNAIFEQLYFSPRTNQSRRQLLQELKGIQQRAFSRLLPAQQPFLTTYGHIVRARFYLSENKPLKAKRRALIGLSHYFDRVTKLPSVILVELLPILIHLGEVLLISEVHQTLSLRDRFDGHSLQRIDSLKSNAEAASGIKTLALQLSEAKALIVNQPIDAMRLYNQILSRYPYSSDANLGYLDAYSRQVTPPNVPEELQLDQPTQSYSRQRRQAISVMPLPADYEAWRSRIFNQLDNPSPHFNEPPAATPSFLAIDLTPAYVDSAENHYSDERYSQDDSSQESASQNSCVENSYSENRAADNDSNSSRPDVIELAPTNHIQ</sequence>
<dbReference type="OrthoDB" id="5902636at2"/>
<dbReference type="PANTHER" id="PTHR43228">
    <property type="entry name" value="TWO-COMPONENT RESPONSE REGULATOR"/>
    <property type="match status" value="1"/>
</dbReference>
<dbReference type="RefSeq" id="WP_107302749.1">
    <property type="nucleotide sequence ID" value="NZ_AP024852.1"/>
</dbReference>
<gene>
    <name evidence="4" type="ORF">C9I94_11615</name>
</gene>
<dbReference type="PROSITE" id="PS50110">
    <property type="entry name" value="RESPONSE_REGULATORY"/>
    <property type="match status" value="1"/>
</dbReference>
<evidence type="ECO:0000256" key="2">
    <source>
        <dbReference type="SAM" id="MobiDB-lite"/>
    </source>
</evidence>
<dbReference type="Gene3D" id="3.40.50.2300">
    <property type="match status" value="1"/>
</dbReference>
<dbReference type="GO" id="GO:0000160">
    <property type="term" value="P:phosphorelay signal transduction system"/>
    <property type="evidence" value="ECO:0007669"/>
    <property type="project" value="InterPro"/>
</dbReference>
<dbReference type="InterPro" id="IPR011006">
    <property type="entry name" value="CheY-like_superfamily"/>
</dbReference>
<dbReference type="PANTHER" id="PTHR43228:SF1">
    <property type="entry name" value="TWO-COMPONENT RESPONSE REGULATOR ARR22"/>
    <property type="match status" value="1"/>
</dbReference>
<dbReference type="SMART" id="SM00448">
    <property type="entry name" value="REC"/>
    <property type="match status" value="1"/>
</dbReference>
<keyword evidence="5" id="KW-1185">Reference proteome</keyword>
<comment type="caution">
    <text evidence="4">The sequence shown here is derived from an EMBL/GenBank/DDBJ whole genome shotgun (WGS) entry which is preliminary data.</text>
</comment>
<dbReference type="EMBL" id="PYLZ01000006">
    <property type="protein sequence ID" value="PSW23985.1"/>
    <property type="molecule type" value="Genomic_DNA"/>
</dbReference>
<name>A0A2T3P5W8_9GAMM</name>
<feature type="compositionally biased region" description="Polar residues" evidence="2">
    <location>
        <begin position="605"/>
        <end position="624"/>
    </location>
</feature>
<dbReference type="Proteomes" id="UP000240481">
    <property type="component" value="Unassembled WGS sequence"/>
</dbReference>
<accession>A0A2T3P5W8</accession>
<dbReference type="Gene3D" id="1.25.40.10">
    <property type="entry name" value="Tetratricopeptide repeat domain"/>
    <property type="match status" value="1"/>
</dbReference>
<organism evidence="4 5">
    <name type="scientific">Photobacterium swingsii</name>
    <dbReference type="NCBI Taxonomy" id="680026"/>
    <lineage>
        <taxon>Bacteria</taxon>
        <taxon>Pseudomonadati</taxon>
        <taxon>Pseudomonadota</taxon>
        <taxon>Gammaproteobacteria</taxon>
        <taxon>Vibrionales</taxon>
        <taxon>Vibrionaceae</taxon>
        <taxon>Photobacterium</taxon>
    </lineage>
</organism>
<dbReference type="InterPro" id="IPR011990">
    <property type="entry name" value="TPR-like_helical_dom_sf"/>
</dbReference>
<evidence type="ECO:0000259" key="3">
    <source>
        <dbReference type="PROSITE" id="PS50110"/>
    </source>
</evidence>
<reference evidence="4 5" key="1">
    <citation type="submission" date="2018-01" db="EMBL/GenBank/DDBJ databases">
        <title>Whole genome sequencing of Histamine producing bacteria.</title>
        <authorList>
            <person name="Butler K."/>
        </authorList>
    </citation>
    <scope>NUCLEOTIDE SEQUENCE [LARGE SCALE GENOMIC DNA]</scope>
    <source>
        <strain evidence="4 5">DSM 24669</strain>
    </source>
</reference>
<feature type="compositionally biased region" description="Low complexity" evidence="2">
    <location>
        <begin position="593"/>
        <end position="604"/>
    </location>
</feature>
<proteinExistence type="predicted"/>
<dbReference type="InterPro" id="IPR052048">
    <property type="entry name" value="ST_Response_Regulator"/>
</dbReference>
<keyword evidence="1" id="KW-0597">Phosphoprotein</keyword>
<dbReference type="InterPro" id="IPR001789">
    <property type="entry name" value="Sig_transdc_resp-reg_receiver"/>
</dbReference>
<protein>
    <recommendedName>
        <fullName evidence="3">Response regulatory domain-containing protein</fullName>
    </recommendedName>
</protein>
<dbReference type="Pfam" id="PF00072">
    <property type="entry name" value="Response_reg"/>
    <property type="match status" value="1"/>
</dbReference>
<feature type="domain" description="Response regulatory" evidence="3">
    <location>
        <begin position="18"/>
        <end position="137"/>
    </location>
</feature>
<dbReference type="SUPFAM" id="SSF52172">
    <property type="entry name" value="CheY-like"/>
    <property type="match status" value="1"/>
</dbReference>
<dbReference type="AlphaFoldDB" id="A0A2T3P5W8"/>
<feature type="region of interest" description="Disordered" evidence="2">
    <location>
        <begin position="585"/>
        <end position="637"/>
    </location>
</feature>
<feature type="modified residue" description="4-aspartylphosphate" evidence="1">
    <location>
        <position position="68"/>
    </location>
</feature>
<evidence type="ECO:0000256" key="1">
    <source>
        <dbReference type="PROSITE-ProRule" id="PRU00169"/>
    </source>
</evidence>
<evidence type="ECO:0000313" key="5">
    <source>
        <dbReference type="Proteomes" id="UP000240481"/>
    </source>
</evidence>